<dbReference type="OrthoDB" id="276515at2759"/>
<dbReference type="InterPro" id="IPR036691">
    <property type="entry name" value="Endo/exonu/phosph_ase_sf"/>
</dbReference>
<evidence type="ECO:0000313" key="3">
    <source>
        <dbReference type="Proteomes" id="UP000076881"/>
    </source>
</evidence>
<dbReference type="EMBL" id="AZHF01000007">
    <property type="protein sequence ID" value="OAA73098.1"/>
    <property type="molecule type" value="Genomic_DNA"/>
</dbReference>
<dbReference type="PANTHER" id="PTHR41349">
    <property type="match status" value="1"/>
</dbReference>
<protein>
    <submittedName>
        <fullName evidence="2">Exonuclease III</fullName>
    </submittedName>
</protein>
<proteinExistence type="predicted"/>
<keyword evidence="2" id="KW-0269">Exonuclease</keyword>
<feature type="domain" description="Endonuclease/exonuclease/phosphatase" evidence="1">
    <location>
        <begin position="224"/>
        <end position="487"/>
    </location>
</feature>
<evidence type="ECO:0000313" key="2">
    <source>
        <dbReference type="EMBL" id="OAA73098.1"/>
    </source>
</evidence>
<dbReference type="STRING" id="1081108.A0A168DWN5"/>
<dbReference type="PANTHER" id="PTHR41349:SF1">
    <property type="entry name" value="PROTEIN CBG08683"/>
    <property type="match status" value="1"/>
</dbReference>
<name>A0A168DWN5_CORDF</name>
<keyword evidence="3" id="KW-1185">Reference proteome</keyword>
<dbReference type="GO" id="GO:0004527">
    <property type="term" value="F:exonuclease activity"/>
    <property type="evidence" value="ECO:0007669"/>
    <property type="project" value="UniProtKB-KW"/>
</dbReference>
<keyword evidence="2" id="KW-0540">Nuclease</keyword>
<keyword evidence="2" id="KW-0378">Hydrolase</keyword>
<dbReference type="SUPFAM" id="SSF56219">
    <property type="entry name" value="DNase I-like"/>
    <property type="match status" value="1"/>
</dbReference>
<dbReference type="AlphaFoldDB" id="A0A168DWN5"/>
<comment type="caution">
    <text evidence="2">The sequence shown here is derived from an EMBL/GenBank/DDBJ whole genome shotgun (WGS) entry which is preliminary data.</text>
</comment>
<accession>A0A168DWN5</accession>
<dbReference type="Gene3D" id="3.60.10.10">
    <property type="entry name" value="Endonuclease/exonuclease/phosphatase"/>
    <property type="match status" value="1"/>
</dbReference>
<sequence>MNIDFAEFTLKADVLLTKYGQGTENHPGTLSLDSSKPSFTFKYSSTDASDNNWIGIYYAYGGGPDNGEYVQDSLTWNWAPSGSGSSFVSPDKLRSGTYKAYLLGDGGYRLLAEPIVINLGSPSDLALFTDSFLTHNARQGEAFTANVGNLVNRAGDPNTHFSVTEQNCWPKVDGSGIITGIPPADASDTTMCVMVRNGGGVASLEVRIPVRKSKEPLVGKLRVLSFNLWFGGQPVKNYHEKQIRFLAQQNIDIVGLQESGGGHGIRLARALGWHSWQGPDVAIITRYPIAEVIDTPAKSGAIRISLDGAALDIVFWNCHLGYDPYGPYDFCFDHMSFEEVMQREAQSGRTPEITAIMESMKDSIANADNVPLFFTGDFNAPSHLDWTDATKDQHCGTGYTEWPTSKLPADAGLVDSYRFVYPDPASKPGITWSPIFLENGGRKEPMDRIDFIYHKGRKLNVDDSEALVVGEPTAQPNHADNEWPSDHKAVLTIYNVTA</sequence>
<organism evidence="2 3">
    <name type="scientific">Akanthomyces lecanii RCEF 1005</name>
    <dbReference type="NCBI Taxonomy" id="1081108"/>
    <lineage>
        <taxon>Eukaryota</taxon>
        <taxon>Fungi</taxon>
        <taxon>Dikarya</taxon>
        <taxon>Ascomycota</taxon>
        <taxon>Pezizomycotina</taxon>
        <taxon>Sordariomycetes</taxon>
        <taxon>Hypocreomycetidae</taxon>
        <taxon>Hypocreales</taxon>
        <taxon>Cordycipitaceae</taxon>
        <taxon>Akanthomyces</taxon>
        <taxon>Cordyceps confragosa</taxon>
    </lineage>
</organism>
<dbReference type="Proteomes" id="UP000076881">
    <property type="component" value="Unassembled WGS sequence"/>
</dbReference>
<dbReference type="Pfam" id="PF03372">
    <property type="entry name" value="Exo_endo_phos"/>
    <property type="match status" value="1"/>
</dbReference>
<gene>
    <name evidence="2" type="ORF">LEL_08882</name>
</gene>
<dbReference type="InterPro" id="IPR005135">
    <property type="entry name" value="Endo/exonuclease/phosphatase"/>
</dbReference>
<reference evidence="2 3" key="1">
    <citation type="journal article" date="2016" name="Genome Biol. Evol.">
        <title>Divergent and convergent evolution of fungal pathogenicity.</title>
        <authorList>
            <person name="Shang Y."/>
            <person name="Xiao G."/>
            <person name="Zheng P."/>
            <person name="Cen K."/>
            <person name="Zhan S."/>
            <person name="Wang C."/>
        </authorList>
    </citation>
    <scope>NUCLEOTIDE SEQUENCE [LARGE SCALE GENOMIC DNA]</scope>
    <source>
        <strain evidence="2 3">RCEF 1005</strain>
    </source>
</reference>
<evidence type="ECO:0000259" key="1">
    <source>
        <dbReference type="Pfam" id="PF03372"/>
    </source>
</evidence>